<dbReference type="InterPro" id="IPR051075">
    <property type="entry name" value="SCF_subunit_WD-repeat"/>
</dbReference>
<organism evidence="5 6">
    <name type="scientific">Trichomalopsis sarcophagae</name>
    <dbReference type="NCBI Taxonomy" id="543379"/>
    <lineage>
        <taxon>Eukaryota</taxon>
        <taxon>Metazoa</taxon>
        <taxon>Ecdysozoa</taxon>
        <taxon>Arthropoda</taxon>
        <taxon>Hexapoda</taxon>
        <taxon>Insecta</taxon>
        <taxon>Pterygota</taxon>
        <taxon>Neoptera</taxon>
        <taxon>Endopterygota</taxon>
        <taxon>Hymenoptera</taxon>
        <taxon>Apocrita</taxon>
        <taxon>Proctotrupomorpha</taxon>
        <taxon>Chalcidoidea</taxon>
        <taxon>Pteromalidae</taxon>
        <taxon>Pteromalinae</taxon>
        <taxon>Trichomalopsis</taxon>
    </lineage>
</organism>
<evidence type="ECO:0000259" key="4">
    <source>
        <dbReference type="PROSITE" id="PS50181"/>
    </source>
</evidence>
<dbReference type="STRING" id="543379.A0A232ENL8"/>
<dbReference type="PANTHER" id="PTHR19872">
    <property type="entry name" value="UBIQUITIN LIGASE SPECIFICITY FACTOR/HREP PROTEIN"/>
    <property type="match status" value="1"/>
</dbReference>
<evidence type="ECO:0000256" key="2">
    <source>
        <dbReference type="ARBA" id="ARBA00022737"/>
    </source>
</evidence>
<dbReference type="EMBL" id="NNAY01003136">
    <property type="protein sequence ID" value="OXU19922.1"/>
    <property type="molecule type" value="Genomic_DNA"/>
</dbReference>
<keyword evidence="1" id="KW-0853">WD repeat</keyword>
<dbReference type="AlphaFoldDB" id="A0A232ENL8"/>
<comment type="caution">
    <text evidence="5">The sequence shown here is derived from an EMBL/GenBank/DDBJ whole genome shotgun (WGS) entry which is preliminary data.</text>
</comment>
<gene>
    <name evidence="5" type="ORF">TSAR_005824</name>
</gene>
<feature type="domain" description="F-box" evidence="4">
    <location>
        <begin position="18"/>
        <end position="64"/>
    </location>
</feature>
<accession>A0A232ENL8</accession>
<proteinExistence type="predicted"/>
<evidence type="ECO:0000313" key="5">
    <source>
        <dbReference type="EMBL" id="OXU19922.1"/>
    </source>
</evidence>
<dbReference type="SMART" id="SM00256">
    <property type="entry name" value="FBOX"/>
    <property type="match status" value="1"/>
</dbReference>
<dbReference type="Proteomes" id="UP000215335">
    <property type="component" value="Unassembled WGS sequence"/>
</dbReference>
<evidence type="ECO:0000256" key="1">
    <source>
        <dbReference type="ARBA" id="ARBA00022574"/>
    </source>
</evidence>
<keyword evidence="2" id="KW-0677">Repeat</keyword>
<feature type="region of interest" description="Disordered" evidence="3">
    <location>
        <begin position="74"/>
        <end position="95"/>
    </location>
</feature>
<dbReference type="Gene3D" id="1.20.1280.50">
    <property type="match status" value="1"/>
</dbReference>
<dbReference type="OrthoDB" id="6577359at2759"/>
<sequence length="135" mass="15418">MDSFKQLMTAMGVYHQGIDFIRELPVELSQIILSKLDSRSLLNAAQVSRKWLSISKSTSTFRKSVRRHIRRQNRRLAPVLPPPPTAQSTSRILSKPMISIPQTKMPYPMISSTSKALKSKFPTRQSSQIKKIIRL</sequence>
<dbReference type="Pfam" id="PF12937">
    <property type="entry name" value="F-box-like"/>
    <property type="match status" value="1"/>
</dbReference>
<evidence type="ECO:0000313" key="6">
    <source>
        <dbReference type="Proteomes" id="UP000215335"/>
    </source>
</evidence>
<evidence type="ECO:0000256" key="3">
    <source>
        <dbReference type="SAM" id="MobiDB-lite"/>
    </source>
</evidence>
<dbReference type="PROSITE" id="PS50181">
    <property type="entry name" value="FBOX"/>
    <property type="match status" value="1"/>
</dbReference>
<reference evidence="5 6" key="1">
    <citation type="journal article" date="2017" name="Curr. Biol.">
        <title>The Evolution of Venom by Co-option of Single-Copy Genes.</title>
        <authorList>
            <person name="Martinson E.O."/>
            <person name="Mrinalini"/>
            <person name="Kelkar Y.D."/>
            <person name="Chang C.H."/>
            <person name="Werren J.H."/>
        </authorList>
    </citation>
    <scope>NUCLEOTIDE SEQUENCE [LARGE SCALE GENOMIC DNA]</scope>
    <source>
        <strain evidence="5 6">Alberta</strain>
        <tissue evidence="5">Whole body</tissue>
    </source>
</reference>
<name>A0A232ENL8_9HYME</name>
<dbReference type="InterPro" id="IPR001810">
    <property type="entry name" value="F-box_dom"/>
</dbReference>
<keyword evidence="6" id="KW-1185">Reference proteome</keyword>
<dbReference type="SUPFAM" id="SSF81383">
    <property type="entry name" value="F-box domain"/>
    <property type="match status" value="1"/>
</dbReference>
<dbReference type="PANTHER" id="PTHR19872:SF9">
    <property type="entry name" value="UBIQUITIN-BINDING SDF UBIQUITIN LIGASE COMPLEX SUBUNIT"/>
    <property type="match status" value="1"/>
</dbReference>
<protein>
    <recommendedName>
        <fullName evidence="4">F-box domain-containing protein</fullName>
    </recommendedName>
</protein>
<dbReference type="InterPro" id="IPR036047">
    <property type="entry name" value="F-box-like_dom_sf"/>
</dbReference>